<evidence type="ECO:0000313" key="2">
    <source>
        <dbReference type="EMBL" id="MRW82835.1"/>
    </source>
</evidence>
<keyword evidence="1" id="KW-1133">Transmembrane helix</keyword>
<gene>
    <name evidence="2" type="ORF">GJ698_01855</name>
</gene>
<evidence type="ECO:0000256" key="1">
    <source>
        <dbReference type="SAM" id="Phobius"/>
    </source>
</evidence>
<sequence>MFDELMKLVDGIGTDRQKGLDDGKANDGKDTSIPFSGIDLPAGSCSDPVVEFPFIARTFVVPVCTYLDTLRPLFTAFFGFAFVFAVISLIARTTSKS</sequence>
<comment type="caution">
    <text evidence="2">The sequence shown here is derived from an EMBL/GenBank/DDBJ whole genome shotgun (WGS) entry which is preliminary data.</text>
</comment>
<dbReference type="EMBL" id="WKJL01000001">
    <property type="protein sequence ID" value="MRW82835.1"/>
    <property type="molecule type" value="Genomic_DNA"/>
</dbReference>
<reference evidence="2 3" key="1">
    <citation type="submission" date="2019-11" db="EMBL/GenBank/DDBJ databases">
        <title>Novel species isolated from a subtropical stream in China.</title>
        <authorList>
            <person name="Lu H."/>
        </authorList>
    </citation>
    <scope>NUCLEOTIDE SEQUENCE [LARGE SCALE GENOMIC DNA]</scope>
    <source>
        <strain evidence="2 3">FT26W</strain>
    </source>
</reference>
<dbReference type="AlphaFoldDB" id="A0A844CZA2"/>
<keyword evidence="3" id="KW-1185">Reference proteome</keyword>
<protein>
    <submittedName>
        <fullName evidence="2">Uncharacterized protein</fullName>
    </submittedName>
</protein>
<keyword evidence="1" id="KW-0812">Transmembrane</keyword>
<feature type="transmembrane region" description="Helical" evidence="1">
    <location>
        <begin position="73"/>
        <end position="91"/>
    </location>
</feature>
<keyword evidence="1" id="KW-0472">Membrane</keyword>
<evidence type="ECO:0000313" key="3">
    <source>
        <dbReference type="Proteomes" id="UP000439986"/>
    </source>
</evidence>
<proteinExistence type="predicted"/>
<organism evidence="2 3">
    <name type="scientific">Duganella aquatilis</name>
    <dbReference type="NCBI Taxonomy" id="2666082"/>
    <lineage>
        <taxon>Bacteria</taxon>
        <taxon>Pseudomonadati</taxon>
        <taxon>Pseudomonadota</taxon>
        <taxon>Betaproteobacteria</taxon>
        <taxon>Burkholderiales</taxon>
        <taxon>Oxalobacteraceae</taxon>
        <taxon>Telluria group</taxon>
        <taxon>Duganella</taxon>
    </lineage>
</organism>
<name>A0A844CZA2_9BURK</name>
<accession>A0A844CZA2</accession>
<dbReference type="Proteomes" id="UP000439986">
    <property type="component" value="Unassembled WGS sequence"/>
</dbReference>